<dbReference type="OrthoDB" id="2084574at2"/>
<evidence type="ECO:0008006" key="4">
    <source>
        <dbReference type="Google" id="ProtNLM"/>
    </source>
</evidence>
<evidence type="ECO:0000313" key="3">
    <source>
        <dbReference type="Proteomes" id="UP000190814"/>
    </source>
</evidence>
<keyword evidence="1" id="KW-0732">Signal</keyword>
<dbReference type="STRING" id="39495.SAMN02745111_01017"/>
<feature type="chain" id="PRO_5010552266" description="Repeat domain-containing protein" evidence="1">
    <location>
        <begin position="24"/>
        <end position="213"/>
    </location>
</feature>
<proteinExistence type="predicted"/>
<name>A0A1T4VJE5_9FIRM</name>
<gene>
    <name evidence="2" type="ORF">SAMN02745111_01017</name>
</gene>
<reference evidence="2 3" key="1">
    <citation type="submission" date="2017-02" db="EMBL/GenBank/DDBJ databases">
        <authorList>
            <person name="Peterson S.W."/>
        </authorList>
    </citation>
    <scope>NUCLEOTIDE SEQUENCE [LARGE SCALE GENOMIC DNA]</scope>
    <source>
        <strain evidence="2 3">ATCC 35992</strain>
    </source>
</reference>
<keyword evidence="3" id="KW-1185">Reference proteome</keyword>
<protein>
    <recommendedName>
        <fullName evidence="4">Repeat domain-containing protein</fullName>
    </recommendedName>
</protein>
<dbReference type="RefSeq" id="WP_078765887.1">
    <property type="nucleotide sequence ID" value="NZ_FUXZ01000005.1"/>
</dbReference>
<dbReference type="EMBL" id="FUXZ01000005">
    <property type="protein sequence ID" value="SKA64701.1"/>
    <property type="molecule type" value="Genomic_DNA"/>
</dbReference>
<sequence>MKRILLFTMIIVNILLFMLPVCAKETDNKKVKKTYYKYLQKNESLFEVEEGDWYKRNTEKKNSVKSYIIADINSDGVLELITYHITGYKMGYVNIYRYKDNKIKRVKCSNNKEENYGINVDCNAAGRYEIYVCNKNHLHIVWTDERIGKNEQVYRISKKGKIYKKYEMLEDSLIIKYEYYKNSKKITKKEYYSAIKKCKKNKELIENVKENRK</sequence>
<dbReference type="AlphaFoldDB" id="A0A1T4VJE5"/>
<feature type="signal peptide" evidence="1">
    <location>
        <begin position="1"/>
        <end position="23"/>
    </location>
</feature>
<dbReference type="Proteomes" id="UP000190814">
    <property type="component" value="Unassembled WGS sequence"/>
</dbReference>
<organism evidence="2 3">
    <name type="scientific">Eubacterium uniforme</name>
    <dbReference type="NCBI Taxonomy" id="39495"/>
    <lineage>
        <taxon>Bacteria</taxon>
        <taxon>Bacillati</taxon>
        <taxon>Bacillota</taxon>
        <taxon>Clostridia</taxon>
        <taxon>Eubacteriales</taxon>
        <taxon>Eubacteriaceae</taxon>
        <taxon>Eubacterium</taxon>
    </lineage>
</organism>
<accession>A0A1T4VJE5</accession>
<evidence type="ECO:0000256" key="1">
    <source>
        <dbReference type="SAM" id="SignalP"/>
    </source>
</evidence>
<evidence type="ECO:0000313" key="2">
    <source>
        <dbReference type="EMBL" id="SKA64701.1"/>
    </source>
</evidence>